<feature type="domain" description="Septin-type G" evidence="2">
    <location>
        <begin position="20"/>
        <end position="369"/>
    </location>
</feature>
<keyword evidence="1" id="KW-0547">Nucleotide-binding</keyword>
<accession>A0A8H7VTG7</accession>
<dbReference type="OrthoDB" id="416553at2759"/>
<keyword evidence="4" id="KW-1185">Reference proteome</keyword>
<dbReference type="GO" id="GO:0005525">
    <property type="term" value="F:GTP binding"/>
    <property type="evidence" value="ECO:0007669"/>
    <property type="project" value="UniProtKB-KW"/>
</dbReference>
<sequence length="387" mass="44772">MLYNAYSQKLSGSSRSRKDPVSYLNIMVVGSTGLGKTAFVRTFCETLKQDVIQGSYRESKFMVLNEPLRTTRELYTVSMHIQEQNQRTALTLIDTPGFTSGSAIEHQLKYISKYIDYQFERTLAEESKVKRDAKALDTHIHSCLFFIDIKSMNGLSEADRYILKKLSSRVNVVPVIGKSDTLSVAQCEQLKAVFRREVFDILQIPIYGYIEVDDEDNNQPFPKQETRSSNRNNILNMLHECVQEDRDEDAAAMIEYLDSMPFTLVNYEEDLQTGRPININLPKFSKMSIQDELCLSDDISDKKNKFIKQNNSSVILGRAYPWAIVECCNPNHCDFQKLKDILLTGHRDMLRIDTFERYYEHYRTEQLLKRKINRAMTVKSKQGMPLV</sequence>
<dbReference type="Proteomes" id="UP000613177">
    <property type="component" value="Unassembled WGS sequence"/>
</dbReference>
<evidence type="ECO:0000259" key="2">
    <source>
        <dbReference type="PROSITE" id="PS51719"/>
    </source>
</evidence>
<protein>
    <recommendedName>
        <fullName evidence="2">Septin-type G domain-containing protein</fullName>
    </recommendedName>
</protein>
<dbReference type="AlphaFoldDB" id="A0A8H7VTG7"/>
<organism evidence="3 4">
    <name type="scientific">Thamnidium elegans</name>
    <dbReference type="NCBI Taxonomy" id="101142"/>
    <lineage>
        <taxon>Eukaryota</taxon>
        <taxon>Fungi</taxon>
        <taxon>Fungi incertae sedis</taxon>
        <taxon>Mucoromycota</taxon>
        <taxon>Mucoromycotina</taxon>
        <taxon>Mucoromycetes</taxon>
        <taxon>Mucorales</taxon>
        <taxon>Mucorineae</taxon>
        <taxon>Mucoraceae</taxon>
        <taxon>Thamnidium</taxon>
    </lineage>
</organism>
<dbReference type="PROSITE" id="PS51719">
    <property type="entry name" value="G_SEPTIN"/>
    <property type="match status" value="1"/>
</dbReference>
<evidence type="ECO:0000313" key="3">
    <source>
        <dbReference type="EMBL" id="KAG2232505.1"/>
    </source>
</evidence>
<name>A0A8H7VTG7_9FUNG</name>
<dbReference type="Pfam" id="PF00735">
    <property type="entry name" value="Septin"/>
    <property type="match status" value="2"/>
</dbReference>
<evidence type="ECO:0000256" key="1">
    <source>
        <dbReference type="RuleBase" id="RU004560"/>
    </source>
</evidence>
<dbReference type="EMBL" id="JAEPRE010000109">
    <property type="protein sequence ID" value="KAG2232505.1"/>
    <property type="molecule type" value="Genomic_DNA"/>
</dbReference>
<keyword evidence="1" id="KW-0342">GTP-binding</keyword>
<gene>
    <name evidence="3" type="ORF">INT48_007418</name>
</gene>
<comment type="similarity">
    <text evidence="1">Belongs to the TRAFAC class TrmE-Era-EngA-EngB-Septin-like GTPase superfamily. Septin GTPase family.</text>
</comment>
<dbReference type="Gene3D" id="3.40.50.300">
    <property type="entry name" value="P-loop containing nucleotide triphosphate hydrolases"/>
    <property type="match status" value="1"/>
</dbReference>
<proteinExistence type="inferred from homology"/>
<dbReference type="PANTHER" id="PTHR18884">
    <property type="entry name" value="SEPTIN"/>
    <property type="match status" value="1"/>
</dbReference>
<dbReference type="InterPro" id="IPR027417">
    <property type="entry name" value="P-loop_NTPase"/>
</dbReference>
<dbReference type="SUPFAM" id="SSF52540">
    <property type="entry name" value="P-loop containing nucleoside triphosphate hydrolases"/>
    <property type="match status" value="1"/>
</dbReference>
<evidence type="ECO:0000313" key="4">
    <source>
        <dbReference type="Proteomes" id="UP000613177"/>
    </source>
</evidence>
<dbReference type="InterPro" id="IPR030379">
    <property type="entry name" value="G_SEPTIN_dom"/>
</dbReference>
<reference evidence="3" key="1">
    <citation type="submission" date="2021-01" db="EMBL/GenBank/DDBJ databases">
        <title>Metabolic potential, ecology and presence of endohyphal bacteria is reflected in genomic diversity of Mucoromycotina.</title>
        <authorList>
            <person name="Muszewska A."/>
            <person name="Okrasinska A."/>
            <person name="Steczkiewicz K."/>
            <person name="Drgas O."/>
            <person name="Orlowska M."/>
            <person name="Perlinska-Lenart U."/>
            <person name="Aleksandrzak-Piekarczyk T."/>
            <person name="Szatraj K."/>
            <person name="Zielenkiewicz U."/>
            <person name="Pilsyk S."/>
            <person name="Malc E."/>
            <person name="Mieczkowski P."/>
            <person name="Kruszewska J.S."/>
            <person name="Biernat P."/>
            <person name="Pawlowska J."/>
        </authorList>
    </citation>
    <scope>NUCLEOTIDE SEQUENCE</scope>
    <source>
        <strain evidence="3">WA0000018081</strain>
    </source>
</reference>
<comment type="caution">
    <text evidence="3">The sequence shown here is derived from an EMBL/GenBank/DDBJ whole genome shotgun (WGS) entry which is preliminary data.</text>
</comment>